<protein>
    <recommendedName>
        <fullName evidence="5">Cobalamin biosynthesis protein CbiX</fullName>
    </recommendedName>
</protein>
<organism evidence="3 4">
    <name type="scientific">Acididesulfobacter guangdongensis</name>
    <dbReference type="NCBI Taxonomy" id="2597225"/>
    <lineage>
        <taxon>Bacteria</taxon>
        <taxon>Deltaproteobacteria</taxon>
        <taxon>Candidatus Acidulodesulfobacterales</taxon>
        <taxon>Candidatus Acididesulfobacter</taxon>
    </lineage>
</organism>
<reference evidence="3 4" key="1">
    <citation type="journal article" date="2019" name="ISME J.">
        <title>Insights into ecological role of a new deltaproteobacterial order Candidatus Acidulodesulfobacterales by metagenomics and metatranscriptomics.</title>
        <authorList>
            <person name="Tan S."/>
            <person name="Liu J."/>
            <person name="Fang Y."/>
            <person name="Hedlund B.P."/>
            <person name="Lian Z.H."/>
            <person name="Huang L.Y."/>
            <person name="Li J.T."/>
            <person name="Huang L.N."/>
            <person name="Li W.J."/>
            <person name="Jiang H.C."/>
            <person name="Dong H.L."/>
            <person name="Shu W.S."/>
        </authorList>
    </citation>
    <scope>NUCLEOTIDE SEQUENCE [LARGE SCALE GENOMIC DNA]</scope>
    <source>
        <strain evidence="3">AP2</strain>
    </source>
</reference>
<evidence type="ECO:0000313" key="4">
    <source>
        <dbReference type="Proteomes" id="UP000316562"/>
    </source>
</evidence>
<comment type="caution">
    <text evidence="3">The sequence shown here is derived from an EMBL/GenBank/DDBJ whole genome shotgun (WGS) entry which is preliminary data.</text>
</comment>
<dbReference type="Gene3D" id="3.40.50.1400">
    <property type="match status" value="1"/>
</dbReference>
<evidence type="ECO:0000313" key="3">
    <source>
        <dbReference type="EMBL" id="RZD16501.1"/>
    </source>
</evidence>
<dbReference type="Proteomes" id="UP000316562">
    <property type="component" value="Unassembled WGS sequence"/>
</dbReference>
<dbReference type="GO" id="GO:0016829">
    <property type="term" value="F:lyase activity"/>
    <property type="evidence" value="ECO:0007669"/>
    <property type="project" value="UniProtKB-KW"/>
</dbReference>
<evidence type="ECO:0000256" key="2">
    <source>
        <dbReference type="ARBA" id="ARBA00023239"/>
    </source>
</evidence>
<accession>A0A519BGV5</accession>
<evidence type="ECO:0008006" key="5">
    <source>
        <dbReference type="Google" id="ProtNLM"/>
    </source>
</evidence>
<dbReference type="GO" id="GO:0046872">
    <property type="term" value="F:metal ion binding"/>
    <property type="evidence" value="ECO:0007669"/>
    <property type="project" value="UniProtKB-KW"/>
</dbReference>
<dbReference type="InterPro" id="IPR050963">
    <property type="entry name" value="Sirohydro_Cobaltochel/CbiX"/>
</dbReference>
<dbReference type="AlphaFoldDB" id="A0A519BGV5"/>
<keyword evidence="2" id="KW-0456">Lyase</keyword>
<proteinExistence type="predicted"/>
<dbReference type="PANTHER" id="PTHR33542">
    <property type="entry name" value="SIROHYDROCHLORIN FERROCHELATASE, CHLOROPLASTIC"/>
    <property type="match status" value="1"/>
</dbReference>
<dbReference type="PANTHER" id="PTHR33542:SF3">
    <property type="entry name" value="SIROHYDROCHLORIN FERROCHELATASE, CHLOROPLASTIC"/>
    <property type="match status" value="1"/>
</dbReference>
<evidence type="ECO:0000256" key="1">
    <source>
        <dbReference type="ARBA" id="ARBA00022723"/>
    </source>
</evidence>
<gene>
    <name evidence="3" type="ORF">EVJ46_05650</name>
</gene>
<sequence>MNKESIILLGHGSRRNEANEILKTMTKIIQPKFPEEKIEFAFLELAEPNIKDVIEKCINENNSKKIYVMPYFLYSGNHVSRDIPDIIKEFSIKYPDINIKYGEYLGIDERLAELVTEKIETLKSA</sequence>
<dbReference type="Pfam" id="PF01903">
    <property type="entry name" value="CbiX"/>
    <property type="match status" value="1"/>
</dbReference>
<dbReference type="CDD" id="cd03416">
    <property type="entry name" value="CbiX_SirB_N"/>
    <property type="match status" value="1"/>
</dbReference>
<keyword evidence="1" id="KW-0479">Metal-binding</keyword>
<dbReference type="EMBL" id="SGBC01000002">
    <property type="protein sequence ID" value="RZD16501.1"/>
    <property type="molecule type" value="Genomic_DNA"/>
</dbReference>
<dbReference type="SUPFAM" id="SSF53800">
    <property type="entry name" value="Chelatase"/>
    <property type="match status" value="1"/>
</dbReference>
<name>A0A519BGV5_ACIG2</name>
<dbReference type="InterPro" id="IPR002762">
    <property type="entry name" value="CbiX-like"/>
</dbReference>